<proteinExistence type="predicted"/>
<dbReference type="Proteomes" id="UP000093053">
    <property type="component" value="Chromosome"/>
</dbReference>
<keyword evidence="2" id="KW-1185">Reference proteome</keyword>
<dbReference type="KEGG" id="led:BBK82_26580"/>
<dbReference type="RefSeq" id="WP_065917453.1">
    <property type="nucleotide sequence ID" value="NZ_CP016793.1"/>
</dbReference>
<dbReference type="AlphaFoldDB" id="A0A1B2HN25"/>
<gene>
    <name evidence="1" type="ORF">BBK82_26580</name>
</gene>
<evidence type="ECO:0000313" key="1">
    <source>
        <dbReference type="EMBL" id="ANZ39110.1"/>
    </source>
</evidence>
<evidence type="ECO:0000313" key="2">
    <source>
        <dbReference type="Proteomes" id="UP000093053"/>
    </source>
</evidence>
<dbReference type="EMBL" id="CP016793">
    <property type="protein sequence ID" value="ANZ39110.1"/>
    <property type="molecule type" value="Genomic_DNA"/>
</dbReference>
<dbReference type="OrthoDB" id="3304871at2"/>
<protein>
    <submittedName>
        <fullName evidence="1">Uncharacterized protein</fullName>
    </submittedName>
</protein>
<organism evidence="1 2">
    <name type="scientific">Lentzea guizhouensis</name>
    <dbReference type="NCBI Taxonomy" id="1586287"/>
    <lineage>
        <taxon>Bacteria</taxon>
        <taxon>Bacillati</taxon>
        <taxon>Actinomycetota</taxon>
        <taxon>Actinomycetes</taxon>
        <taxon>Pseudonocardiales</taxon>
        <taxon>Pseudonocardiaceae</taxon>
        <taxon>Lentzea</taxon>
    </lineage>
</organism>
<dbReference type="STRING" id="1586287.BBK82_26580"/>
<reference evidence="1 2" key="1">
    <citation type="submission" date="2016-07" db="EMBL/GenBank/DDBJ databases">
        <title>Complete genome sequence of the Lentzea guizhouensis DHS C013.</title>
        <authorList>
            <person name="Cao C."/>
        </authorList>
    </citation>
    <scope>NUCLEOTIDE SEQUENCE [LARGE SCALE GENOMIC DNA]</scope>
    <source>
        <strain evidence="1 2">DHS C013</strain>
    </source>
</reference>
<sequence length="735" mass="80014">MTVTEAPVWRPLYDEPLFTCTLLQGPDAVPATERVKITAYLEQVARVRGIPLHTSTAFNALHFGFDVENDGYCAAVLDPELFVPLEARNGQLPLLPVGTFVRIERGAHLLWGEVVARFGAEETDLDGWLPAHLSGARDVFDEQGCRRERVVVDLHAFGGSLNSGDRRELQRLRRRGVFDERGHLTGNVYYPNARQGALDDTALYAAHLLGAAKPLVAHGPLGNLLTESDDDTLAVALRTALNTIDALLTDAPDVRRWAGYATSSDRYRERYDHRGLLGGKDLDELVHAVTRRTAVPRFTGIWPLLAGRVDAARRVDPDDFAADPLEFTGAAEAVVHANLAVADLVGPTGTGRLPNGSHVRVDDTWQAGGVWLSRAAPVHTNLGDVDPLRPLGLGRHGLLPGQPPDVTPTVDEPELEAPVDDTCAAEVDHLSNSLTVYTVALRSTHIDSDTLPLPERLESIPAEGNLVVELHHDGDDLAEDERVHRVGRAPGLLTGIAWPLSFYAGIKVVVAMATEARRVSVTTILLDEPLALGPEYRWAADLHILTGSVGQDQDGAAEAAPSTPHEQINPLPELIVAVLRRHGVTGAFGSRRLTGPQLLTSLFGDDLVNPVLLWEVIHTCEELVDKGKLSCEPGGDAPDTFVWWPSPIAQRQAQRQIERQQRAALQSSIRQHWVVPRLRALPAGYRASDEAQVAYAQYIRKLRGPGTSAQLPDGCTFVKGHARGSNPGPYWIQLT</sequence>
<name>A0A1B2HN25_9PSEU</name>
<accession>A0A1B2HN25</accession>